<dbReference type="RefSeq" id="WP_407338644.1">
    <property type="nucleotide sequence ID" value="NZ_CP136862.1"/>
</dbReference>
<evidence type="ECO:0000313" key="2">
    <source>
        <dbReference type="Proteomes" id="UP001626536"/>
    </source>
</evidence>
<proteinExistence type="predicted"/>
<sequence length="138" mass="15005">MVAMHVDLKVFSVILSLGVTILTGSAAAQQTESISLKSGETVELGNLFWVVNCRSILKGPPVAEVLEGLPEISVTVREQKVIPRKLNCAKEVSGGMLILIAAKDVKARIQGKLTIRIKYPTVDGERQHSREINVTLFP</sequence>
<evidence type="ECO:0000313" key="1">
    <source>
        <dbReference type="EMBL" id="WOJ89201.1"/>
    </source>
</evidence>
<dbReference type="EMBL" id="CP136862">
    <property type="protein sequence ID" value="WOJ89201.1"/>
    <property type="molecule type" value="Genomic_DNA"/>
</dbReference>
<protein>
    <submittedName>
        <fullName evidence="1">Uncharacterized protein</fullName>
    </submittedName>
</protein>
<reference evidence="1 2" key="1">
    <citation type="submission" date="2023-10" db="EMBL/GenBank/DDBJ databases">
        <title>Novel methanotroph of the genus Methylocapsa from a subarctic wetland.</title>
        <authorList>
            <person name="Belova S.E."/>
            <person name="Oshkin I.Y."/>
            <person name="Miroshnikov K."/>
            <person name="Dedysh S.N."/>
        </authorList>
    </citation>
    <scope>NUCLEOTIDE SEQUENCE [LARGE SCALE GENOMIC DNA]</scope>
    <source>
        <strain evidence="1 2">RX1</strain>
    </source>
</reference>
<organism evidence="1 2">
    <name type="scientific">Methylocapsa polymorpha</name>
    <dbReference type="NCBI Taxonomy" id="3080828"/>
    <lineage>
        <taxon>Bacteria</taxon>
        <taxon>Pseudomonadati</taxon>
        <taxon>Pseudomonadota</taxon>
        <taxon>Alphaproteobacteria</taxon>
        <taxon>Hyphomicrobiales</taxon>
        <taxon>Beijerinckiaceae</taxon>
        <taxon>Methylocapsa</taxon>
    </lineage>
</organism>
<dbReference type="Proteomes" id="UP001626536">
    <property type="component" value="Chromosome"/>
</dbReference>
<gene>
    <name evidence="1" type="ORF">RZS28_15535</name>
</gene>
<name>A0ABZ0HQM5_9HYPH</name>
<keyword evidence="2" id="KW-1185">Reference proteome</keyword>
<accession>A0ABZ0HQM5</accession>